<dbReference type="Gene3D" id="2.130.10.10">
    <property type="entry name" value="YVTN repeat-like/Quinoprotein amine dehydrogenase"/>
    <property type="match status" value="1"/>
</dbReference>
<proteinExistence type="predicted"/>
<feature type="region of interest" description="Disordered" evidence="1">
    <location>
        <begin position="560"/>
        <end position="648"/>
    </location>
</feature>
<sequence length="676" mass="74102">MLKSIVSKVIVTAASCVVLLSANSTQATGVLTKYDSKTGEQLHVEFVGQYKSGAKIGEGGTEIVAYDSINKYAFSVNGAAKAVDILDLKGLKDGKQDIPLVKQITLSDLGVSASDVTSVAIHPEGQYIAVTAPAENKVGQGHVVFLTKNGDYLSHVEVGALPDMLTFTSDGTKILVANEGEPNDDYSINPDGTISMIDITGEINSITNDQVTTIKFTDDVIDSNVRKVNNDHTYSEELEPEYIVVDEENKYAYVALQENNAIAKLDLQKQQIISVKSLGFKDYSIEKNKMDASNKDDSISIENWPILSMYQPDGLSSYKVDGQTYILSANEGDAQDYDGFSEEQRVKDLKDSYELNASLYEGYTQEELNKLVEEGLFEDNQLGRLNSTTSAPKNENGKYEAIYAYGARSFSIWNGDSLEQTYDSGSDFEDITQKVYGKNYFNSNNDENSFDSRSDDKGPEPESVIVGKVQGQNYAFIGLERVGGIMIYNVDNPSAPTFTKYFSSRVFNEEEEVTSSSGDVAPEGLTFISAEDSPTGQNLLLAAHEISGTIAAYQIGIEVEKPGDSDTPGKPDDKEDPVEVKDPVPGDEGVEQPKEESEVLIPEKINNGKESTEEMKEQEKKTVENDNEQEKKESLKNASQGHHKLPNTASVNNNLILLGVMFTLIGFLAFRKVEEQ</sequence>
<dbReference type="EMBL" id="VOQF01000001">
    <property type="protein sequence ID" value="TXC93096.1"/>
    <property type="molecule type" value="Genomic_DNA"/>
</dbReference>
<dbReference type="AlphaFoldDB" id="A0A5C6W573"/>
<dbReference type="InterPro" id="IPR011045">
    <property type="entry name" value="N2O_reductase_N"/>
</dbReference>
<name>A0A5C6W573_9BACI</name>
<dbReference type="InterPro" id="IPR055188">
    <property type="entry name" value="Choice_anch_I"/>
</dbReference>
<feature type="transmembrane region" description="Helical" evidence="2">
    <location>
        <begin position="651"/>
        <end position="670"/>
    </location>
</feature>
<feature type="chain" id="PRO_5022692665" evidence="3">
    <location>
        <begin position="28"/>
        <end position="676"/>
    </location>
</feature>
<feature type="compositionally biased region" description="Basic and acidic residues" evidence="1">
    <location>
        <begin position="450"/>
        <end position="460"/>
    </location>
</feature>
<feature type="region of interest" description="Disordered" evidence="1">
    <location>
        <begin position="439"/>
        <end position="462"/>
    </location>
</feature>
<gene>
    <name evidence="5" type="ORF">FS935_02570</name>
</gene>
<feature type="compositionally biased region" description="Basic and acidic residues" evidence="1">
    <location>
        <begin position="560"/>
        <end position="584"/>
    </location>
</feature>
<keyword evidence="3" id="KW-0732">Signal</keyword>
<feature type="signal peptide" evidence="3">
    <location>
        <begin position="1"/>
        <end position="27"/>
    </location>
</feature>
<protein>
    <submittedName>
        <fullName evidence="5">LPXTG cell wall anchor domain-containing protein</fullName>
    </submittedName>
</protein>
<dbReference type="InterPro" id="IPR015943">
    <property type="entry name" value="WD40/YVTN_repeat-like_dom_sf"/>
</dbReference>
<dbReference type="Pfam" id="PF22494">
    <property type="entry name" value="choice_anch_I"/>
    <property type="match status" value="1"/>
</dbReference>
<evidence type="ECO:0000256" key="2">
    <source>
        <dbReference type="SAM" id="Phobius"/>
    </source>
</evidence>
<comment type="caution">
    <text evidence="5">The sequence shown here is derived from an EMBL/GenBank/DDBJ whole genome shotgun (WGS) entry which is preliminary data.</text>
</comment>
<dbReference type="PANTHER" id="PTHR46928">
    <property type="entry name" value="MESENCHYME-SPECIFIC CELL SURFACE GLYCOPROTEIN"/>
    <property type="match status" value="1"/>
</dbReference>
<feature type="compositionally biased region" description="Basic and acidic residues" evidence="1">
    <location>
        <begin position="606"/>
        <end position="635"/>
    </location>
</feature>
<reference evidence="5 6" key="1">
    <citation type="journal article" date="2005" name="Int. J. Syst. Evol. Microbiol.">
        <title>Bacillus litoralis sp. nov., isolated from a tidal flat of the Yellow Sea in Korea.</title>
        <authorList>
            <person name="Yoon J.H."/>
            <person name="Oh T.K."/>
        </authorList>
    </citation>
    <scope>NUCLEOTIDE SEQUENCE [LARGE SCALE GENOMIC DNA]</scope>
    <source>
        <strain evidence="5 6">SW-211</strain>
    </source>
</reference>
<dbReference type="PANTHER" id="PTHR46928:SF1">
    <property type="entry name" value="MESENCHYME-SPECIFIC CELL SURFACE GLYCOPROTEIN"/>
    <property type="match status" value="1"/>
</dbReference>
<evidence type="ECO:0000313" key="6">
    <source>
        <dbReference type="Proteomes" id="UP000321363"/>
    </source>
</evidence>
<keyword evidence="6" id="KW-1185">Reference proteome</keyword>
<dbReference type="SUPFAM" id="SSF50974">
    <property type="entry name" value="Nitrous oxide reductase, N-terminal domain"/>
    <property type="match status" value="1"/>
</dbReference>
<dbReference type="NCBIfam" id="TIGR01167">
    <property type="entry name" value="LPXTG_anchor"/>
    <property type="match status" value="1"/>
</dbReference>
<dbReference type="Proteomes" id="UP000321363">
    <property type="component" value="Unassembled WGS sequence"/>
</dbReference>
<keyword evidence="2" id="KW-0472">Membrane</keyword>
<keyword evidence="2" id="KW-0812">Transmembrane</keyword>
<evidence type="ECO:0000313" key="5">
    <source>
        <dbReference type="EMBL" id="TXC93096.1"/>
    </source>
</evidence>
<evidence type="ECO:0000256" key="3">
    <source>
        <dbReference type="SAM" id="SignalP"/>
    </source>
</evidence>
<feature type="domain" description="Choice-of-anchor I" evidence="4">
    <location>
        <begin position="58"/>
        <end position="555"/>
    </location>
</feature>
<dbReference type="OrthoDB" id="9801679at2"/>
<accession>A0A5C6W573</accession>
<dbReference type="InterPro" id="IPR052956">
    <property type="entry name" value="Mesenchyme-surface_protein"/>
</dbReference>
<keyword evidence="2" id="KW-1133">Transmembrane helix</keyword>
<organism evidence="5 6">
    <name type="scientific">Metabacillus litoralis</name>
    <dbReference type="NCBI Taxonomy" id="152268"/>
    <lineage>
        <taxon>Bacteria</taxon>
        <taxon>Bacillati</taxon>
        <taxon>Bacillota</taxon>
        <taxon>Bacilli</taxon>
        <taxon>Bacillales</taxon>
        <taxon>Bacillaceae</taxon>
        <taxon>Metabacillus</taxon>
    </lineage>
</organism>
<evidence type="ECO:0000256" key="1">
    <source>
        <dbReference type="SAM" id="MobiDB-lite"/>
    </source>
</evidence>
<evidence type="ECO:0000259" key="4">
    <source>
        <dbReference type="Pfam" id="PF22494"/>
    </source>
</evidence>
<dbReference type="NCBIfam" id="NF038117">
    <property type="entry name" value="choice_anch_I"/>
    <property type="match status" value="1"/>
</dbReference>
<dbReference type="RefSeq" id="WP_146945956.1">
    <property type="nucleotide sequence ID" value="NZ_VOQF01000001.1"/>
</dbReference>